<comment type="pathway">
    <text evidence="2 9">Cofactor biosynthesis; adenosylcobalamin biosynthesis.</text>
</comment>
<dbReference type="Pfam" id="PF03186">
    <property type="entry name" value="CobD_Cbib"/>
    <property type="match status" value="1"/>
</dbReference>
<keyword evidence="6 9" id="KW-0812">Transmembrane</keyword>
<reference evidence="10 11" key="1">
    <citation type="submission" date="2019-04" db="EMBL/GenBank/DDBJ databases">
        <title>Bacillus sediminilitoris sp. nov., isolated from a tidal flat sediment on the East China Sea.</title>
        <authorList>
            <person name="Wei Y."/>
            <person name="Mao H."/>
            <person name="Fang J."/>
        </authorList>
    </citation>
    <scope>NUCLEOTIDE SEQUENCE [LARGE SCALE GENOMIC DNA]</scope>
    <source>
        <strain evidence="10 11">DSL-17</strain>
    </source>
</reference>
<dbReference type="Proteomes" id="UP000310334">
    <property type="component" value="Unassembled WGS sequence"/>
</dbReference>
<dbReference type="GO" id="GO:0009236">
    <property type="term" value="P:cobalamin biosynthetic process"/>
    <property type="evidence" value="ECO:0007669"/>
    <property type="project" value="UniProtKB-UniRule"/>
</dbReference>
<dbReference type="HAMAP" id="MF_00024">
    <property type="entry name" value="CobD_CbiB"/>
    <property type="match status" value="1"/>
</dbReference>
<comment type="caution">
    <text evidence="9">Lacks conserved residue(s) required for the propagation of feature annotation.</text>
</comment>
<evidence type="ECO:0000256" key="3">
    <source>
        <dbReference type="ARBA" id="ARBA00006263"/>
    </source>
</evidence>
<keyword evidence="11" id="KW-1185">Reference proteome</keyword>
<accession>A0A4S4BX59</accession>
<dbReference type="GO" id="GO:0015420">
    <property type="term" value="F:ABC-type vitamin B12 transporter activity"/>
    <property type="evidence" value="ECO:0007669"/>
    <property type="project" value="UniProtKB-UniRule"/>
</dbReference>
<dbReference type="RefSeq" id="WP_136354242.1">
    <property type="nucleotide sequence ID" value="NZ_CP046266.1"/>
</dbReference>
<feature type="transmembrane region" description="Helical" evidence="9">
    <location>
        <begin position="6"/>
        <end position="22"/>
    </location>
</feature>
<comment type="similarity">
    <text evidence="3 9">Belongs to the CobD/CbiB family.</text>
</comment>
<dbReference type="PANTHER" id="PTHR34308">
    <property type="entry name" value="COBALAMIN BIOSYNTHESIS PROTEIN CBIB"/>
    <property type="match status" value="1"/>
</dbReference>
<evidence type="ECO:0000256" key="7">
    <source>
        <dbReference type="ARBA" id="ARBA00022989"/>
    </source>
</evidence>
<gene>
    <name evidence="9 10" type="primary">cobD</name>
    <name evidence="10" type="ORF">E6W99_12335</name>
</gene>
<dbReference type="AlphaFoldDB" id="A0A4S4BX59"/>
<proteinExistence type="inferred from homology"/>
<evidence type="ECO:0000256" key="6">
    <source>
        <dbReference type="ARBA" id="ARBA00022692"/>
    </source>
</evidence>
<keyword evidence="7 9" id="KW-1133">Transmembrane helix</keyword>
<comment type="function">
    <text evidence="9">Converts cobyric acid to cobinamide by the addition of aminopropanol on the F carboxylic group.</text>
</comment>
<sequence>MINILLFHFYLLIAAIVVDLFIGDPKWLPHPVVMIGKAISFFDKRLNKGKVRKWKGVFLTLTIVGGTFTLVNSILYLLDQLHPYIRLITEIYLISTTIAINGLHKAGKEVMILLIKGDLVVARKRLSYIVGRDTEQLPSHEVVRGAVETVAENTVDAIIAPLCFALIGGAPLAMAYRAANTLDSMVGYKNEKYEQFGWASARLDDLVNWIPARLTAFLMWLFSWGVPKSRKWNGLLITFRDAKKHPSPNSGWPEAMTAGLLGVVLGGMNSYKGVASYRKEMGDPIRRLQPNDISKTIIYMHGTWIMFVIFIFLVTIILYIREV</sequence>
<dbReference type="InterPro" id="IPR004485">
    <property type="entry name" value="Cobalamin_biosynth_CobD/CbiB"/>
</dbReference>
<evidence type="ECO:0000313" key="11">
    <source>
        <dbReference type="Proteomes" id="UP000310334"/>
    </source>
</evidence>
<evidence type="ECO:0000313" key="10">
    <source>
        <dbReference type="EMBL" id="THF79779.1"/>
    </source>
</evidence>
<evidence type="ECO:0000256" key="1">
    <source>
        <dbReference type="ARBA" id="ARBA00004651"/>
    </source>
</evidence>
<comment type="subcellular location">
    <subcellularLocation>
        <location evidence="1 9">Cell membrane</location>
        <topology evidence="1 9">Multi-pass membrane protein</topology>
    </subcellularLocation>
</comment>
<keyword evidence="8 9" id="KW-0472">Membrane</keyword>
<evidence type="ECO:0000256" key="9">
    <source>
        <dbReference type="HAMAP-Rule" id="MF_00024"/>
    </source>
</evidence>
<evidence type="ECO:0000256" key="4">
    <source>
        <dbReference type="ARBA" id="ARBA00022475"/>
    </source>
</evidence>
<feature type="transmembrane region" description="Helical" evidence="9">
    <location>
        <begin position="255"/>
        <end position="275"/>
    </location>
</feature>
<dbReference type="PANTHER" id="PTHR34308:SF1">
    <property type="entry name" value="COBALAMIN BIOSYNTHESIS PROTEIN CBIB"/>
    <property type="match status" value="1"/>
</dbReference>
<name>A0A4S4BX59_9BACI</name>
<feature type="transmembrane region" description="Helical" evidence="9">
    <location>
        <begin position="296"/>
        <end position="320"/>
    </location>
</feature>
<dbReference type="GO" id="GO:0005886">
    <property type="term" value="C:plasma membrane"/>
    <property type="evidence" value="ECO:0007669"/>
    <property type="project" value="UniProtKB-SubCell"/>
</dbReference>
<organism evidence="10 11">
    <name type="scientific">Metabacillus sediminilitoris</name>
    <dbReference type="NCBI Taxonomy" id="2567941"/>
    <lineage>
        <taxon>Bacteria</taxon>
        <taxon>Bacillati</taxon>
        <taxon>Bacillota</taxon>
        <taxon>Bacilli</taxon>
        <taxon>Bacillales</taxon>
        <taxon>Bacillaceae</taxon>
        <taxon>Metabacillus</taxon>
    </lineage>
</organism>
<protein>
    <recommendedName>
        <fullName evidence="9">Cobalamin biosynthesis protein CobD</fullName>
    </recommendedName>
</protein>
<feature type="transmembrane region" description="Helical" evidence="9">
    <location>
        <begin position="57"/>
        <end position="78"/>
    </location>
</feature>
<comment type="caution">
    <text evidence="10">The sequence shown here is derived from an EMBL/GenBank/DDBJ whole genome shotgun (WGS) entry which is preliminary data.</text>
</comment>
<dbReference type="UniPathway" id="UPA00148"/>
<dbReference type="OrthoDB" id="9811967at2"/>
<keyword evidence="4 9" id="KW-1003">Cell membrane</keyword>
<dbReference type="NCBIfam" id="TIGR00380">
    <property type="entry name" value="cobal_cbiB"/>
    <property type="match status" value="1"/>
</dbReference>
<dbReference type="GO" id="GO:0048472">
    <property type="term" value="F:threonine-phosphate decarboxylase activity"/>
    <property type="evidence" value="ECO:0007669"/>
    <property type="project" value="InterPro"/>
</dbReference>
<evidence type="ECO:0000256" key="5">
    <source>
        <dbReference type="ARBA" id="ARBA00022573"/>
    </source>
</evidence>
<evidence type="ECO:0000256" key="2">
    <source>
        <dbReference type="ARBA" id="ARBA00004953"/>
    </source>
</evidence>
<dbReference type="EMBL" id="SSNT01000008">
    <property type="protein sequence ID" value="THF79779.1"/>
    <property type="molecule type" value="Genomic_DNA"/>
</dbReference>
<evidence type="ECO:0000256" key="8">
    <source>
        <dbReference type="ARBA" id="ARBA00023136"/>
    </source>
</evidence>
<keyword evidence="5 9" id="KW-0169">Cobalamin biosynthesis</keyword>